<dbReference type="EMBL" id="BAABEO010000008">
    <property type="protein sequence ID" value="GAA3672679.1"/>
    <property type="molecule type" value="Genomic_DNA"/>
</dbReference>
<evidence type="ECO:0000313" key="2">
    <source>
        <dbReference type="Proteomes" id="UP001500752"/>
    </source>
</evidence>
<name>A0ABP7C0G5_9MICC</name>
<gene>
    <name evidence="1" type="ORF">GCM10023081_08770</name>
</gene>
<reference evidence="2" key="1">
    <citation type="journal article" date="2019" name="Int. J. Syst. Evol. Microbiol.">
        <title>The Global Catalogue of Microorganisms (GCM) 10K type strain sequencing project: providing services to taxonomists for standard genome sequencing and annotation.</title>
        <authorList>
            <consortium name="The Broad Institute Genomics Platform"/>
            <consortium name="The Broad Institute Genome Sequencing Center for Infectious Disease"/>
            <person name="Wu L."/>
            <person name="Ma J."/>
        </authorList>
    </citation>
    <scope>NUCLEOTIDE SEQUENCE [LARGE SCALE GENOMIC DNA]</scope>
    <source>
        <strain evidence="2">JCM 30742</strain>
    </source>
</reference>
<protein>
    <submittedName>
        <fullName evidence="1">Uncharacterized protein</fullName>
    </submittedName>
</protein>
<organism evidence="1 2">
    <name type="scientific">Arthrobacter ginkgonis</name>
    <dbReference type="NCBI Taxonomy" id="1630594"/>
    <lineage>
        <taxon>Bacteria</taxon>
        <taxon>Bacillati</taxon>
        <taxon>Actinomycetota</taxon>
        <taxon>Actinomycetes</taxon>
        <taxon>Micrococcales</taxon>
        <taxon>Micrococcaceae</taxon>
        <taxon>Arthrobacter</taxon>
    </lineage>
</organism>
<evidence type="ECO:0000313" key="1">
    <source>
        <dbReference type="EMBL" id="GAA3672679.1"/>
    </source>
</evidence>
<comment type="caution">
    <text evidence="1">The sequence shown here is derived from an EMBL/GenBank/DDBJ whole genome shotgun (WGS) entry which is preliminary data.</text>
</comment>
<dbReference type="Proteomes" id="UP001500752">
    <property type="component" value="Unassembled WGS sequence"/>
</dbReference>
<proteinExistence type="predicted"/>
<sequence length="169" mass="16867">MSGSRIGLETFNILGGGGPLTSQALVTVPTGVTLSNPAAGAIVNEIATVQVNIGRPPGINMPVGRARGFGVYSFNGVPTVAGSRTATYQTAPIVGQFGFPATTFTTAEAFSVASNGVLPIAFELGLAGVSTGSSISVPVTFPVTITMTIAGNVLVTTTTVLVPVSADIL</sequence>
<keyword evidence="2" id="KW-1185">Reference proteome</keyword>
<accession>A0ABP7C0G5</accession>